<dbReference type="InterPro" id="IPR011545">
    <property type="entry name" value="DEAD/DEAH_box_helicase_dom"/>
</dbReference>
<dbReference type="Pfam" id="PF00271">
    <property type="entry name" value="Helicase_C"/>
    <property type="match status" value="1"/>
</dbReference>
<feature type="domain" description="Helicase C-terminal" evidence="6">
    <location>
        <begin position="727"/>
        <end position="883"/>
    </location>
</feature>
<dbReference type="GO" id="GO:0003676">
    <property type="term" value="F:nucleic acid binding"/>
    <property type="evidence" value="ECO:0007669"/>
    <property type="project" value="InterPro"/>
</dbReference>
<feature type="domain" description="Ubiquitin-like" evidence="4">
    <location>
        <begin position="8"/>
        <end position="79"/>
    </location>
</feature>
<dbReference type="SMART" id="SM00487">
    <property type="entry name" value="DEXDc"/>
    <property type="match status" value="1"/>
</dbReference>
<dbReference type="InterPro" id="IPR029071">
    <property type="entry name" value="Ubiquitin-like_domsf"/>
</dbReference>
<evidence type="ECO:0000256" key="1">
    <source>
        <dbReference type="ARBA" id="ARBA00022741"/>
    </source>
</evidence>
<evidence type="ECO:0000259" key="6">
    <source>
        <dbReference type="PROSITE" id="PS51194"/>
    </source>
</evidence>
<evidence type="ECO:0000259" key="4">
    <source>
        <dbReference type="PROSITE" id="PS50053"/>
    </source>
</evidence>
<feature type="compositionally biased region" description="Polar residues" evidence="3">
    <location>
        <begin position="135"/>
        <end position="145"/>
    </location>
</feature>
<dbReference type="GO" id="GO:0005524">
    <property type="term" value="F:ATP binding"/>
    <property type="evidence" value="ECO:0007669"/>
    <property type="project" value="UniProtKB-KW"/>
</dbReference>
<dbReference type="Pfam" id="PF09369">
    <property type="entry name" value="MZB"/>
    <property type="match status" value="1"/>
</dbReference>
<proteinExistence type="predicted"/>
<dbReference type="InterPro" id="IPR027417">
    <property type="entry name" value="P-loop_NTPase"/>
</dbReference>
<dbReference type="SMART" id="SM00490">
    <property type="entry name" value="HELICc"/>
    <property type="match status" value="1"/>
</dbReference>
<dbReference type="PROSITE" id="PS51194">
    <property type="entry name" value="HELICASE_CTER"/>
    <property type="match status" value="1"/>
</dbReference>
<dbReference type="InterPro" id="IPR001650">
    <property type="entry name" value="Helicase_C-like"/>
</dbReference>
<dbReference type="AlphaFoldDB" id="A0AAD8MWW0"/>
<dbReference type="PANTHER" id="PTHR47957:SF3">
    <property type="entry name" value="ATP-DEPENDENT HELICASE HRQ1"/>
    <property type="match status" value="1"/>
</dbReference>
<feature type="region of interest" description="Disordered" evidence="3">
    <location>
        <begin position="135"/>
        <end position="164"/>
    </location>
</feature>
<dbReference type="GO" id="GO:0006289">
    <property type="term" value="P:nucleotide-excision repair"/>
    <property type="evidence" value="ECO:0007669"/>
    <property type="project" value="TreeGrafter"/>
</dbReference>
<dbReference type="GO" id="GO:0036297">
    <property type="term" value="P:interstrand cross-link repair"/>
    <property type="evidence" value="ECO:0007669"/>
    <property type="project" value="TreeGrafter"/>
</dbReference>
<dbReference type="Pfam" id="PF00270">
    <property type="entry name" value="DEAD"/>
    <property type="match status" value="1"/>
</dbReference>
<organism evidence="7 8">
    <name type="scientific">Heracleum sosnowskyi</name>
    <dbReference type="NCBI Taxonomy" id="360622"/>
    <lineage>
        <taxon>Eukaryota</taxon>
        <taxon>Viridiplantae</taxon>
        <taxon>Streptophyta</taxon>
        <taxon>Embryophyta</taxon>
        <taxon>Tracheophyta</taxon>
        <taxon>Spermatophyta</taxon>
        <taxon>Magnoliopsida</taxon>
        <taxon>eudicotyledons</taxon>
        <taxon>Gunneridae</taxon>
        <taxon>Pentapetalae</taxon>
        <taxon>asterids</taxon>
        <taxon>campanulids</taxon>
        <taxon>Apiales</taxon>
        <taxon>Apiaceae</taxon>
        <taxon>Apioideae</taxon>
        <taxon>apioid superclade</taxon>
        <taxon>Tordylieae</taxon>
        <taxon>Tordyliinae</taxon>
        <taxon>Heracleum</taxon>
    </lineage>
</organism>
<evidence type="ECO:0000256" key="2">
    <source>
        <dbReference type="ARBA" id="ARBA00022840"/>
    </source>
</evidence>
<dbReference type="EMBL" id="JAUIZM010000004">
    <property type="protein sequence ID" value="KAK1388024.1"/>
    <property type="molecule type" value="Genomic_DNA"/>
</dbReference>
<dbReference type="PANTHER" id="PTHR47957">
    <property type="entry name" value="ATP-DEPENDENT HELICASE HRQ1"/>
    <property type="match status" value="1"/>
</dbReference>
<reference evidence="7" key="2">
    <citation type="submission" date="2023-05" db="EMBL/GenBank/DDBJ databases">
        <authorList>
            <person name="Schelkunov M.I."/>
        </authorList>
    </citation>
    <scope>NUCLEOTIDE SEQUENCE</scope>
    <source>
        <strain evidence="7">Hsosn_3</strain>
        <tissue evidence="7">Leaf</tissue>
    </source>
</reference>
<dbReference type="InterPro" id="IPR018973">
    <property type="entry name" value="MZB"/>
</dbReference>
<dbReference type="Proteomes" id="UP001237642">
    <property type="component" value="Unassembled WGS sequence"/>
</dbReference>
<feature type="compositionally biased region" description="Low complexity" evidence="3">
    <location>
        <begin position="150"/>
        <end position="160"/>
    </location>
</feature>
<keyword evidence="8" id="KW-1185">Reference proteome</keyword>
<dbReference type="InterPro" id="IPR014001">
    <property type="entry name" value="Helicase_ATP-bd"/>
</dbReference>
<feature type="domain" description="Helicase ATP-binding" evidence="5">
    <location>
        <begin position="493"/>
        <end position="674"/>
    </location>
</feature>
<evidence type="ECO:0000313" key="8">
    <source>
        <dbReference type="Proteomes" id="UP001237642"/>
    </source>
</evidence>
<name>A0AAD8MWW0_9APIA</name>
<dbReference type="InterPro" id="IPR000626">
    <property type="entry name" value="Ubiquitin-like_dom"/>
</dbReference>
<dbReference type="Pfam" id="PF22982">
    <property type="entry name" value="WHD_HRQ1"/>
    <property type="match status" value="1"/>
</dbReference>
<evidence type="ECO:0000259" key="5">
    <source>
        <dbReference type="PROSITE" id="PS51192"/>
    </source>
</evidence>
<dbReference type="CDD" id="cd18797">
    <property type="entry name" value="SF2_C_Hrq"/>
    <property type="match status" value="1"/>
</dbReference>
<dbReference type="FunFam" id="3.40.50.300:FF:001137">
    <property type="entry name" value="DEAD/DEAH box helicase"/>
    <property type="match status" value="1"/>
</dbReference>
<keyword evidence="7" id="KW-0378">Hydrolase</keyword>
<protein>
    <submittedName>
        <fullName evidence="7">Nucleic acid binding ATP-dependent helicase</fullName>
    </submittedName>
</protein>
<sequence>MGANDKEREIAVRSLMGESITLSISETTTILQLKLLLKQSFPPASSSPNFHLFLKGVKLSLESPISDYPTYPGDFFIVIPFTKKDQKQHHKSDEVTTTSNVTTQCSSSNLADSAWSDLMQDLSCMQNTPTITNQHDTDLQGLTSDDTTRVSRSNNVTRSSGAKWRTKSVSSQNEDIANSLVESILQSSSNDVFDAKNWERFLLLSESINCLADPLSGTCMLAKPISKDSKTGQYVSRGGLCLCPSWLKDLMKRFCFLNLYSGILEFQGKRVTCSGLERTLDQLTEFRFQIGISDLEQLSVLCPKVVHFVDGETEGKKSSSVLVIIKSQREKRDQVIPTHSAAHKRMPLSKTINAMKKRDDSFKTKLWSTIEAFLRETGNDMAKCSLEDILMFVKAKSTASNIKAKRPRSCTSAPSTSVSSKEVCHDTQPFLPVEMVEHLRMGIGSKGQIVHIEDIPGRKANYVEIPVELSENVKCALKSIGITRLYSHQKESIKASLAGKNVVVATMTSSGKSLCYNLPVLEVLSQDLSACAFYLFPTKALAQDQLRALSEIAKEFSTSLNIGTYDGDTSQDDRLWLRDNARLLITNPDMLHMSILPFHGQFRRMLENLRFVIIDEAHAYKGAFGCHTALILRRLRRICAHVYGSSPSFVFSTATSANPREHTMELANLSALELIQNDGSPSGLKRFVLWNPPLSLKTVSKKRKSGTGTNKSSEKSVVVGRSSSIMEVSYLFAEIVQHGLRCIAFCKTRKLCELVLSYTREILQESAAHLVDSVCAYRAGYIAQDRRRIESEFFNGKLLGVAATNALELGIDVGHIDVTLHLGFPGSISSLWQQAGRAGRREKPSLAIYVAFEGPMDQYFMKFPQKLFKSPIECCHIDANNPQVLEQHLVCAAHEHPLSLLHDEEYFGPGLKDAVLTLTAKGNLSTDPSRKSSDKIWCYIGHEKTPSHAVSIRAIESERYKVMDQKSNDVLEEIEESKAFFQVYEGAVYMNQGKTYLVNKLDLSSKTALCQEADLKYYTQTRDHTDIYVAGGKLAYPARVRCGSFSRTSAQVHTCKVTTTWFGFRRIWKGSNQVFDTVELSLPDYSYNSQAVWIRVTQSVKTAVETKGYSFRGGLHAACHALVNVVPLYIICNSSDIASECANPYDTRYVPERVLLYDPHPGGTGISAQIQPLFTELMGAALELLMSCCCSGDAGCPNCVQSLSCQEYNEVLHKDAAVMIIKGILDEEKS</sequence>
<dbReference type="PROSITE" id="PS50053">
    <property type="entry name" value="UBIQUITIN_2"/>
    <property type="match status" value="1"/>
</dbReference>
<keyword evidence="2" id="KW-0067">ATP-binding</keyword>
<gene>
    <name evidence="7" type="ORF">POM88_016202</name>
</gene>
<dbReference type="PROSITE" id="PS51192">
    <property type="entry name" value="HELICASE_ATP_BIND_1"/>
    <property type="match status" value="1"/>
</dbReference>
<evidence type="ECO:0000256" key="3">
    <source>
        <dbReference type="SAM" id="MobiDB-lite"/>
    </source>
</evidence>
<dbReference type="Gene3D" id="3.40.50.300">
    <property type="entry name" value="P-loop containing nucleotide triphosphate hydrolases"/>
    <property type="match status" value="2"/>
</dbReference>
<keyword evidence="1" id="KW-0547">Nucleotide-binding</keyword>
<dbReference type="InterPro" id="IPR055227">
    <property type="entry name" value="HRQ1_WHD"/>
</dbReference>
<evidence type="ECO:0000313" key="7">
    <source>
        <dbReference type="EMBL" id="KAK1388024.1"/>
    </source>
</evidence>
<dbReference type="SUPFAM" id="SSF54236">
    <property type="entry name" value="Ubiquitin-like"/>
    <property type="match status" value="1"/>
</dbReference>
<keyword evidence="7" id="KW-0347">Helicase</keyword>
<dbReference type="GO" id="GO:0043138">
    <property type="term" value="F:3'-5' DNA helicase activity"/>
    <property type="evidence" value="ECO:0007669"/>
    <property type="project" value="TreeGrafter"/>
</dbReference>
<reference evidence="7" key="1">
    <citation type="submission" date="2023-02" db="EMBL/GenBank/DDBJ databases">
        <title>Genome of toxic invasive species Heracleum sosnowskyi carries increased number of genes despite the absence of recent whole-genome duplications.</title>
        <authorList>
            <person name="Schelkunov M."/>
            <person name="Shtratnikova V."/>
            <person name="Makarenko M."/>
            <person name="Klepikova A."/>
            <person name="Omelchenko D."/>
            <person name="Novikova G."/>
            <person name="Obukhova E."/>
            <person name="Bogdanov V."/>
            <person name="Penin A."/>
            <person name="Logacheva M."/>
        </authorList>
    </citation>
    <scope>NUCLEOTIDE SEQUENCE</scope>
    <source>
        <strain evidence="7">Hsosn_3</strain>
        <tissue evidence="7">Leaf</tissue>
    </source>
</reference>
<dbReference type="GO" id="GO:0005634">
    <property type="term" value="C:nucleus"/>
    <property type="evidence" value="ECO:0007669"/>
    <property type="project" value="TreeGrafter"/>
</dbReference>
<dbReference type="SUPFAM" id="SSF52540">
    <property type="entry name" value="P-loop containing nucleoside triphosphate hydrolases"/>
    <property type="match status" value="1"/>
</dbReference>
<dbReference type="CDD" id="cd17923">
    <property type="entry name" value="DEXHc_Hrq1-like"/>
    <property type="match status" value="1"/>
</dbReference>
<accession>A0AAD8MWW0</accession>
<comment type="caution">
    <text evidence="7">The sequence shown here is derived from an EMBL/GenBank/DDBJ whole genome shotgun (WGS) entry which is preliminary data.</text>
</comment>